<name>A0A5J4S6T6_9ZZZZ</name>
<accession>A0A5J4S6T6</accession>
<evidence type="ECO:0000313" key="2">
    <source>
        <dbReference type="EMBL" id="KAA6341794.1"/>
    </source>
</evidence>
<gene>
    <name evidence="2" type="ORF">EZS27_010432</name>
</gene>
<sequence>MNAEQLHIPSIVTGIMAFTALGCFFNHFLVINQKDVFICVIIFLKRCLPTTRYF</sequence>
<dbReference type="EMBL" id="SNRY01000365">
    <property type="protein sequence ID" value="KAA6341794.1"/>
    <property type="molecule type" value="Genomic_DNA"/>
</dbReference>
<dbReference type="AlphaFoldDB" id="A0A5J4S6T6"/>
<keyword evidence="1" id="KW-0812">Transmembrane</keyword>
<feature type="transmembrane region" description="Helical" evidence="1">
    <location>
        <begin position="6"/>
        <end position="25"/>
    </location>
</feature>
<comment type="caution">
    <text evidence="2">The sequence shown here is derived from an EMBL/GenBank/DDBJ whole genome shotgun (WGS) entry which is preliminary data.</text>
</comment>
<reference evidence="2" key="1">
    <citation type="submission" date="2019-03" db="EMBL/GenBank/DDBJ databases">
        <title>Single cell metagenomics reveals metabolic interactions within the superorganism composed of flagellate Streblomastix strix and complex community of Bacteroidetes bacteria on its surface.</title>
        <authorList>
            <person name="Treitli S.C."/>
            <person name="Kolisko M."/>
            <person name="Husnik F."/>
            <person name="Keeling P."/>
            <person name="Hampl V."/>
        </authorList>
    </citation>
    <scope>NUCLEOTIDE SEQUENCE</scope>
    <source>
        <strain evidence="2">STM</strain>
    </source>
</reference>
<evidence type="ECO:0000256" key="1">
    <source>
        <dbReference type="SAM" id="Phobius"/>
    </source>
</evidence>
<protein>
    <submittedName>
        <fullName evidence="2">Uncharacterized protein</fullName>
    </submittedName>
</protein>
<proteinExistence type="predicted"/>
<keyword evidence="1" id="KW-0472">Membrane</keyword>
<keyword evidence="1" id="KW-1133">Transmembrane helix</keyword>
<organism evidence="2">
    <name type="scientific">termite gut metagenome</name>
    <dbReference type="NCBI Taxonomy" id="433724"/>
    <lineage>
        <taxon>unclassified sequences</taxon>
        <taxon>metagenomes</taxon>
        <taxon>organismal metagenomes</taxon>
    </lineage>
</organism>